<accession>A0AAD4NC40</accession>
<evidence type="ECO:0000313" key="5">
    <source>
        <dbReference type="Proteomes" id="UP001201812"/>
    </source>
</evidence>
<keyword evidence="5" id="KW-1185">Reference proteome</keyword>
<evidence type="ECO:0000256" key="2">
    <source>
        <dbReference type="ARBA" id="ARBA00014454"/>
    </source>
</evidence>
<feature type="region of interest" description="Disordered" evidence="3">
    <location>
        <begin position="1"/>
        <end position="301"/>
    </location>
</feature>
<proteinExistence type="inferred from homology"/>
<dbReference type="GO" id="GO:0003723">
    <property type="term" value="F:RNA binding"/>
    <property type="evidence" value="ECO:0007669"/>
    <property type="project" value="TreeGrafter"/>
</dbReference>
<dbReference type="Proteomes" id="UP001201812">
    <property type="component" value="Unassembled WGS sequence"/>
</dbReference>
<feature type="compositionally biased region" description="Basic and acidic residues" evidence="3">
    <location>
        <begin position="169"/>
        <end position="178"/>
    </location>
</feature>
<dbReference type="AlphaFoldDB" id="A0AAD4NC40"/>
<dbReference type="InterPro" id="IPR051112">
    <property type="entry name" value="CWC26_splicing_factor"/>
</dbReference>
<evidence type="ECO:0000313" key="4">
    <source>
        <dbReference type="EMBL" id="KAI1723486.1"/>
    </source>
</evidence>
<organism evidence="4 5">
    <name type="scientific">Ditylenchus destructor</name>
    <dbReference type="NCBI Taxonomy" id="166010"/>
    <lineage>
        <taxon>Eukaryota</taxon>
        <taxon>Metazoa</taxon>
        <taxon>Ecdysozoa</taxon>
        <taxon>Nematoda</taxon>
        <taxon>Chromadorea</taxon>
        <taxon>Rhabditida</taxon>
        <taxon>Tylenchina</taxon>
        <taxon>Tylenchomorpha</taxon>
        <taxon>Sphaerularioidea</taxon>
        <taxon>Anguinidae</taxon>
        <taxon>Anguininae</taxon>
        <taxon>Ditylenchus</taxon>
    </lineage>
</organism>
<dbReference type="EMBL" id="JAKKPZ010000003">
    <property type="protein sequence ID" value="KAI1723486.1"/>
    <property type="molecule type" value="Genomic_DNA"/>
</dbReference>
<name>A0AAD4NC40_9BILA</name>
<protein>
    <recommendedName>
        <fullName evidence="2">BUD13 homolog</fullName>
    </recommendedName>
</protein>
<feature type="compositionally biased region" description="Basic and acidic residues" evidence="3">
    <location>
        <begin position="239"/>
        <end position="249"/>
    </location>
</feature>
<reference evidence="4" key="1">
    <citation type="submission" date="2022-01" db="EMBL/GenBank/DDBJ databases">
        <title>Genome Sequence Resource for Two Populations of Ditylenchus destructor, the Migratory Endoparasitic Phytonematode.</title>
        <authorList>
            <person name="Zhang H."/>
            <person name="Lin R."/>
            <person name="Xie B."/>
        </authorList>
    </citation>
    <scope>NUCLEOTIDE SEQUENCE</scope>
    <source>
        <strain evidence="4">BazhouSP</strain>
    </source>
</reference>
<dbReference type="InterPro" id="IPR018609">
    <property type="entry name" value="Bud13"/>
</dbReference>
<comment type="caution">
    <text evidence="4">The sequence shown here is derived from an EMBL/GenBank/DDBJ whole genome shotgun (WGS) entry which is preliminary data.</text>
</comment>
<evidence type="ECO:0000256" key="3">
    <source>
        <dbReference type="SAM" id="MobiDB-lite"/>
    </source>
</evidence>
<gene>
    <name evidence="4" type="ORF">DdX_03646</name>
</gene>
<dbReference type="GO" id="GO:0070274">
    <property type="term" value="C:RES complex"/>
    <property type="evidence" value="ECO:0007669"/>
    <property type="project" value="TreeGrafter"/>
</dbReference>
<dbReference type="PANTHER" id="PTHR31809">
    <property type="entry name" value="BUD13 HOMOLOG"/>
    <property type="match status" value="1"/>
</dbReference>
<feature type="compositionally biased region" description="Acidic residues" evidence="3">
    <location>
        <begin position="90"/>
        <end position="99"/>
    </location>
</feature>
<feature type="compositionally biased region" description="Basic and acidic residues" evidence="3">
    <location>
        <begin position="121"/>
        <end position="136"/>
    </location>
</feature>
<comment type="similarity">
    <text evidence="1">Belongs to the CWC26 family.</text>
</comment>
<evidence type="ECO:0000256" key="1">
    <source>
        <dbReference type="ARBA" id="ARBA00011069"/>
    </source>
</evidence>
<dbReference type="GO" id="GO:0000398">
    <property type="term" value="P:mRNA splicing, via spliceosome"/>
    <property type="evidence" value="ECO:0007669"/>
    <property type="project" value="TreeGrafter"/>
</dbReference>
<feature type="compositionally biased region" description="Low complexity" evidence="3">
    <location>
        <begin position="1"/>
        <end position="17"/>
    </location>
</feature>
<feature type="compositionally biased region" description="Basic and acidic residues" evidence="3">
    <location>
        <begin position="284"/>
        <end position="299"/>
    </location>
</feature>
<dbReference type="Pfam" id="PF09736">
    <property type="entry name" value="Bud13"/>
    <property type="match status" value="1"/>
</dbReference>
<dbReference type="PANTHER" id="PTHR31809:SF0">
    <property type="entry name" value="BUD13 HOMOLOG"/>
    <property type="match status" value="1"/>
</dbReference>
<dbReference type="GO" id="GO:0005684">
    <property type="term" value="C:U2-type spliceosomal complex"/>
    <property type="evidence" value="ECO:0007669"/>
    <property type="project" value="TreeGrafter"/>
</dbReference>
<sequence>MSTITSLASSSSKPSTSGEASRAEYLKKYLSGGNTKDGEKSKKKSKAKHRAESGGGLRLLDDDTFLPLPPPEKTVRKIGAYIDKTHPSGWDEEEEDEDERLLREARAASKSKFKTDSFVTIDDRGDKKARDDKDSSPLRQRKAHRSAPVAYDGDQSPVRRKTKASPSFGDRETVKQEPLDSDSSPPRQIKRETNSNGDLSPPRLPPSSRRSARRDKDGDLSPKRQRRASNRASPSPMRIKKEPESTRDVAEEDNSGRYAETRTRVTLFNKTKKSNRRKEDEEDPERKEREAKGQQELEKKYKHWNKGVAQLQEREEKLKEMEQTMQEGFARYADNEVLNDHLKDQLLEDDPMADYFKTKNHKVQMQTGLVYPKYERPWPPNRFSLPPGYRWDGVDRSNGFEGKLALTENKRRARETEAYRSIMECEE</sequence>